<name>A0ABZ2QXP2_9ACTN</name>
<dbReference type="InterPro" id="IPR032716">
    <property type="entry name" value="ACC_epsilon"/>
</dbReference>
<proteinExistence type="predicted"/>
<protein>
    <submittedName>
        <fullName evidence="1">Acyl-CoA carboxylase epsilon subunit</fullName>
    </submittedName>
</protein>
<dbReference type="RefSeq" id="WP_399148487.1">
    <property type="nucleotide sequence ID" value="NZ_CP147982.1"/>
</dbReference>
<gene>
    <name evidence="1" type="ORF">WAB15_37915</name>
</gene>
<dbReference type="Proteomes" id="UP001626628">
    <property type="component" value="Chromosome"/>
</dbReference>
<evidence type="ECO:0000313" key="1">
    <source>
        <dbReference type="EMBL" id="WXK81327.1"/>
    </source>
</evidence>
<dbReference type="Pfam" id="PF13822">
    <property type="entry name" value="ACC_epsilon"/>
    <property type="match status" value="1"/>
</dbReference>
<accession>A0ABZ2QXP2</accession>
<sequence>MLVRITKGEPTAEELAALTAALVGALVRRPPPRRVRPAPDGERYAGWQRLERLPRHAAPGSWRRGH</sequence>
<reference evidence="1 2" key="1">
    <citation type="submission" date="2024-03" db="EMBL/GenBank/DDBJ databases">
        <title>The complete genome of Streptomyces sirii sp.nov.</title>
        <authorList>
            <person name="Zakalyukina Y.V."/>
            <person name="Belik A.R."/>
            <person name="Biryukov M.V."/>
            <person name="Baturina O.A."/>
            <person name="Kabilov M.R."/>
        </authorList>
    </citation>
    <scope>NUCLEOTIDE SEQUENCE [LARGE SCALE GENOMIC DNA]</scope>
    <source>
        <strain evidence="1 2">BP-8</strain>
    </source>
</reference>
<evidence type="ECO:0000313" key="2">
    <source>
        <dbReference type="Proteomes" id="UP001626628"/>
    </source>
</evidence>
<keyword evidence="2" id="KW-1185">Reference proteome</keyword>
<dbReference type="EMBL" id="CP147982">
    <property type="protein sequence ID" value="WXK81327.1"/>
    <property type="molecule type" value="Genomic_DNA"/>
</dbReference>
<organism evidence="1 2">
    <name type="scientific">Streptomyces sirii</name>
    <dbReference type="NCBI Taxonomy" id="3127701"/>
    <lineage>
        <taxon>Bacteria</taxon>
        <taxon>Bacillati</taxon>
        <taxon>Actinomycetota</taxon>
        <taxon>Actinomycetes</taxon>
        <taxon>Kitasatosporales</taxon>
        <taxon>Streptomycetaceae</taxon>
        <taxon>Streptomyces</taxon>
    </lineage>
</organism>